<dbReference type="Gene3D" id="3.30.565.10">
    <property type="entry name" value="Histidine kinase-like ATPase, C-terminal domain"/>
    <property type="match status" value="1"/>
</dbReference>
<feature type="compositionally biased region" description="Basic and acidic residues" evidence="9">
    <location>
        <begin position="392"/>
        <end position="409"/>
    </location>
</feature>
<sequence length="409" mass="43131">MKLRPLRSTLVNALIGVAMTGLALLLGQDAAAQRWPALDPVAYALVVVVNLPAVVRTRFPVAVFVLAQSGFAVYAALGYWPVVNSLATLLATYTLASERPARISVPGAAVTGLTWLGAGLLDELNGADHGSLAAAAGQAVVFPAVLWWFGTLSRRATELTRALAAEQEERALREVAYERGRIARELHDVVAHHMAVISVQSGLARFVFDSDPATARTALDTIADTGTEALDELRRMLTLLREGADPRAPDRPMPGLARLGELVARVRSGGTPVGLTVLGDARPLGSGADLCAYRVVQESLTNVLKHAPGAATEVVVRYGPRHLEVSVTNEGGRPIPAQMPTGTGHGLIGMRERAKLYGGRIDIGPRDDGDGFAVRLTLPLAARAGAPPATARRGEPVPDDRLPPAAREG</sequence>
<evidence type="ECO:0000313" key="12">
    <source>
        <dbReference type="EMBL" id="MFI9122570.1"/>
    </source>
</evidence>
<dbReference type="EC" id="2.7.13.3" evidence="2"/>
<comment type="catalytic activity">
    <reaction evidence="1">
        <text>ATP + protein L-histidine = ADP + protein N-phospho-L-histidine.</text>
        <dbReference type="EC" id="2.7.13.3"/>
    </reaction>
</comment>
<evidence type="ECO:0000256" key="6">
    <source>
        <dbReference type="ARBA" id="ARBA00022777"/>
    </source>
</evidence>
<keyword evidence="3" id="KW-0597">Phosphoprotein</keyword>
<dbReference type="CDD" id="cd16917">
    <property type="entry name" value="HATPase_UhpB-NarQ-NarX-like"/>
    <property type="match status" value="1"/>
</dbReference>
<feature type="transmembrane region" description="Helical" evidence="10">
    <location>
        <begin position="71"/>
        <end position="95"/>
    </location>
</feature>
<name>A0ABW8D1X3_STRBI</name>
<feature type="region of interest" description="Disordered" evidence="9">
    <location>
        <begin position="327"/>
        <end position="346"/>
    </location>
</feature>
<feature type="transmembrane region" description="Helical" evidence="10">
    <location>
        <begin position="41"/>
        <end position="59"/>
    </location>
</feature>
<dbReference type="PANTHER" id="PTHR24421">
    <property type="entry name" value="NITRATE/NITRITE SENSOR PROTEIN NARX-RELATED"/>
    <property type="match status" value="1"/>
</dbReference>
<dbReference type="EMBL" id="JBITYT010000011">
    <property type="protein sequence ID" value="MFI9122570.1"/>
    <property type="molecule type" value="Genomic_DNA"/>
</dbReference>
<evidence type="ECO:0000313" key="13">
    <source>
        <dbReference type="Proteomes" id="UP001614391"/>
    </source>
</evidence>
<keyword evidence="6 12" id="KW-0418">Kinase</keyword>
<feature type="domain" description="Histidine kinase/HSP90-like ATPase" evidence="11">
    <location>
        <begin position="287"/>
        <end position="382"/>
    </location>
</feature>
<evidence type="ECO:0000259" key="11">
    <source>
        <dbReference type="SMART" id="SM00387"/>
    </source>
</evidence>
<evidence type="ECO:0000256" key="9">
    <source>
        <dbReference type="SAM" id="MobiDB-lite"/>
    </source>
</evidence>
<keyword evidence="8" id="KW-0902">Two-component regulatory system</keyword>
<keyword evidence="7" id="KW-0067">ATP-binding</keyword>
<feature type="region of interest" description="Disordered" evidence="9">
    <location>
        <begin position="383"/>
        <end position="409"/>
    </location>
</feature>
<dbReference type="RefSeq" id="WP_399618657.1">
    <property type="nucleotide sequence ID" value="NZ_JBITYT010000011.1"/>
</dbReference>
<evidence type="ECO:0000256" key="8">
    <source>
        <dbReference type="ARBA" id="ARBA00023012"/>
    </source>
</evidence>
<keyword evidence="5" id="KW-0547">Nucleotide-binding</keyword>
<dbReference type="Proteomes" id="UP001614391">
    <property type="component" value="Unassembled WGS sequence"/>
</dbReference>
<dbReference type="InterPro" id="IPR011712">
    <property type="entry name" value="Sig_transdc_His_kin_sub3_dim/P"/>
</dbReference>
<keyword evidence="13" id="KW-1185">Reference proteome</keyword>
<keyword evidence="4" id="KW-0808">Transferase</keyword>
<feature type="transmembrane region" description="Helical" evidence="10">
    <location>
        <begin position="132"/>
        <end position="150"/>
    </location>
</feature>
<evidence type="ECO:0000256" key="4">
    <source>
        <dbReference type="ARBA" id="ARBA00022679"/>
    </source>
</evidence>
<evidence type="ECO:0000256" key="2">
    <source>
        <dbReference type="ARBA" id="ARBA00012438"/>
    </source>
</evidence>
<proteinExistence type="predicted"/>
<comment type="caution">
    <text evidence="12">The sequence shown here is derived from an EMBL/GenBank/DDBJ whole genome shotgun (WGS) entry which is preliminary data.</text>
</comment>
<organism evidence="12 13">
    <name type="scientific">Streptomyces bikiniensis</name>
    <dbReference type="NCBI Taxonomy" id="1896"/>
    <lineage>
        <taxon>Bacteria</taxon>
        <taxon>Bacillati</taxon>
        <taxon>Actinomycetota</taxon>
        <taxon>Actinomycetes</taxon>
        <taxon>Kitasatosporales</taxon>
        <taxon>Streptomycetaceae</taxon>
        <taxon>Streptomyces</taxon>
    </lineage>
</organism>
<accession>A0ABW8D1X3</accession>
<evidence type="ECO:0000256" key="3">
    <source>
        <dbReference type="ARBA" id="ARBA00022553"/>
    </source>
</evidence>
<dbReference type="InterPro" id="IPR050482">
    <property type="entry name" value="Sensor_HK_TwoCompSys"/>
</dbReference>
<dbReference type="Gene3D" id="1.20.5.1930">
    <property type="match status" value="1"/>
</dbReference>
<dbReference type="SUPFAM" id="SSF55874">
    <property type="entry name" value="ATPase domain of HSP90 chaperone/DNA topoisomerase II/histidine kinase"/>
    <property type="match status" value="1"/>
</dbReference>
<dbReference type="SMART" id="SM00387">
    <property type="entry name" value="HATPase_c"/>
    <property type="match status" value="1"/>
</dbReference>
<dbReference type="PANTHER" id="PTHR24421:SF10">
    <property type="entry name" value="NITRATE_NITRITE SENSOR PROTEIN NARQ"/>
    <property type="match status" value="1"/>
</dbReference>
<gene>
    <name evidence="12" type="ORF">ACIGW0_24820</name>
</gene>
<dbReference type="GO" id="GO:0016301">
    <property type="term" value="F:kinase activity"/>
    <property type="evidence" value="ECO:0007669"/>
    <property type="project" value="UniProtKB-KW"/>
</dbReference>
<evidence type="ECO:0000256" key="10">
    <source>
        <dbReference type="SAM" id="Phobius"/>
    </source>
</evidence>
<dbReference type="Pfam" id="PF07730">
    <property type="entry name" value="HisKA_3"/>
    <property type="match status" value="1"/>
</dbReference>
<protein>
    <recommendedName>
        <fullName evidence="2">histidine kinase</fullName>
        <ecNumber evidence="2">2.7.13.3</ecNumber>
    </recommendedName>
</protein>
<dbReference type="InterPro" id="IPR036890">
    <property type="entry name" value="HATPase_C_sf"/>
</dbReference>
<keyword evidence="10" id="KW-0812">Transmembrane</keyword>
<dbReference type="Pfam" id="PF02518">
    <property type="entry name" value="HATPase_c"/>
    <property type="match status" value="1"/>
</dbReference>
<dbReference type="InterPro" id="IPR003594">
    <property type="entry name" value="HATPase_dom"/>
</dbReference>
<keyword evidence="10" id="KW-0472">Membrane</keyword>
<evidence type="ECO:0000256" key="5">
    <source>
        <dbReference type="ARBA" id="ARBA00022741"/>
    </source>
</evidence>
<reference evidence="12 13" key="1">
    <citation type="submission" date="2024-10" db="EMBL/GenBank/DDBJ databases">
        <title>The Natural Products Discovery Center: Release of the First 8490 Sequenced Strains for Exploring Actinobacteria Biosynthetic Diversity.</title>
        <authorList>
            <person name="Kalkreuter E."/>
            <person name="Kautsar S.A."/>
            <person name="Yang D."/>
            <person name="Bader C.D."/>
            <person name="Teijaro C.N."/>
            <person name="Fluegel L."/>
            <person name="Davis C.M."/>
            <person name="Simpson J.R."/>
            <person name="Lauterbach L."/>
            <person name="Steele A.D."/>
            <person name="Gui C."/>
            <person name="Meng S."/>
            <person name="Li G."/>
            <person name="Viehrig K."/>
            <person name="Ye F."/>
            <person name="Su P."/>
            <person name="Kiefer A.F."/>
            <person name="Nichols A."/>
            <person name="Cepeda A.J."/>
            <person name="Yan W."/>
            <person name="Fan B."/>
            <person name="Jiang Y."/>
            <person name="Adhikari A."/>
            <person name="Zheng C.-J."/>
            <person name="Schuster L."/>
            <person name="Cowan T.M."/>
            <person name="Smanski M.J."/>
            <person name="Chevrette M.G."/>
            <person name="De Carvalho L.P.S."/>
            <person name="Shen B."/>
        </authorList>
    </citation>
    <scope>NUCLEOTIDE SEQUENCE [LARGE SCALE GENOMIC DNA]</scope>
    <source>
        <strain evidence="12 13">NPDC053346</strain>
    </source>
</reference>
<evidence type="ECO:0000256" key="7">
    <source>
        <dbReference type="ARBA" id="ARBA00022840"/>
    </source>
</evidence>
<evidence type="ECO:0000256" key="1">
    <source>
        <dbReference type="ARBA" id="ARBA00000085"/>
    </source>
</evidence>
<keyword evidence="10" id="KW-1133">Transmembrane helix</keyword>